<feature type="compositionally biased region" description="Low complexity" evidence="1">
    <location>
        <begin position="150"/>
        <end position="202"/>
    </location>
</feature>
<feature type="region of interest" description="Disordered" evidence="1">
    <location>
        <begin position="125"/>
        <end position="223"/>
    </location>
</feature>
<dbReference type="Proteomes" id="UP000027222">
    <property type="component" value="Unassembled WGS sequence"/>
</dbReference>
<name>A0A067T0D3_GALM3</name>
<accession>A0A067T0D3</accession>
<protein>
    <submittedName>
        <fullName evidence="2">Uncharacterized protein</fullName>
    </submittedName>
</protein>
<gene>
    <name evidence="2" type="ORF">GALMADRAFT_139561</name>
</gene>
<evidence type="ECO:0000313" key="3">
    <source>
        <dbReference type="Proteomes" id="UP000027222"/>
    </source>
</evidence>
<reference evidence="3" key="1">
    <citation type="journal article" date="2014" name="Proc. Natl. Acad. Sci. U.S.A.">
        <title>Extensive sampling of basidiomycete genomes demonstrates inadequacy of the white-rot/brown-rot paradigm for wood decay fungi.</title>
        <authorList>
            <person name="Riley R."/>
            <person name="Salamov A.A."/>
            <person name="Brown D.W."/>
            <person name="Nagy L.G."/>
            <person name="Floudas D."/>
            <person name="Held B.W."/>
            <person name="Levasseur A."/>
            <person name="Lombard V."/>
            <person name="Morin E."/>
            <person name="Otillar R."/>
            <person name="Lindquist E.A."/>
            <person name="Sun H."/>
            <person name="LaButti K.M."/>
            <person name="Schmutz J."/>
            <person name="Jabbour D."/>
            <person name="Luo H."/>
            <person name="Baker S.E."/>
            <person name="Pisabarro A.G."/>
            <person name="Walton J.D."/>
            <person name="Blanchette R.A."/>
            <person name="Henrissat B."/>
            <person name="Martin F."/>
            <person name="Cullen D."/>
            <person name="Hibbett D.S."/>
            <person name="Grigoriev I.V."/>
        </authorList>
    </citation>
    <scope>NUCLEOTIDE SEQUENCE [LARGE SCALE GENOMIC DNA]</scope>
    <source>
        <strain evidence="3">CBS 339.88</strain>
    </source>
</reference>
<proteinExistence type="predicted"/>
<evidence type="ECO:0000313" key="2">
    <source>
        <dbReference type="EMBL" id="KDR76660.1"/>
    </source>
</evidence>
<dbReference type="EMBL" id="KL142378">
    <property type="protein sequence ID" value="KDR76660.1"/>
    <property type="molecule type" value="Genomic_DNA"/>
</dbReference>
<sequence length="328" mass="35782">MPKVSNKRPSPLGIAPIVEARRRRPLPPGVLPSKTISYSKQLRASMKLKNNPMVWRRINVSLNYVGRAKELSAEFLDLNYIASVQRMALETIEAQACFNFLFNEKDMYLALRVVCSHHDTARHELNAKEKRRAAFTPPTPPSPKKPTVPSPKLQAGSASKRPAAPSSSSNRPTTTSLSRPAGFASNRPAASSSSSNRPTTTSLSQPAGFVSNQRAAPSSGPASIRPVVPVFARSVAPAPALREEDVDVDGAYAVQQFLSSCRPNMAHLLPHFLAFGLKNDECLYALSNRSKEATFDALGHLADHARLAGEHITEFQKFAIYVQFQAIA</sequence>
<keyword evidence="3" id="KW-1185">Reference proteome</keyword>
<organism evidence="2 3">
    <name type="scientific">Galerina marginata (strain CBS 339.88)</name>
    <dbReference type="NCBI Taxonomy" id="685588"/>
    <lineage>
        <taxon>Eukaryota</taxon>
        <taxon>Fungi</taxon>
        <taxon>Dikarya</taxon>
        <taxon>Basidiomycota</taxon>
        <taxon>Agaricomycotina</taxon>
        <taxon>Agaricomycetes</taxon>
        <taxon>Agaricomycetidae</taxon>
        <taxon>Agaricales</taxon>
        <taxon>Agaricineae</taxon>
        <taxon>Strophariaceae</taxon>
        <taxon>Galerina</taxon>
    </lineage>
</organism>
<dbReference type="OrthoDB" id="3069314at2759"/>
<dbReference type="AlphaFoldDB" id="A0A067T0D3"/>
<feature type="compositionally biased region" description="Pro residues" evidence="1">
    <location>
        <begin position="137"/>
        <end position="149"/>
    </location>
</feature>
<evidence type="ECO:0000256" key="1">
    <source>
        <dbReference type="SAM" id="MobiDB-lite"/>
    </source>
</evidence>
<dbReference type="HOGENOM" id="CLU_847420_0_0_1"/>